<evidence type="ECO:0000256" key="9">
    <source>
        <dbReference type="ARBA" id="ARBA00034808"/>
    </source>
</evidence>
<dbReference type="Gene3D" id="3.40.50.300">
    <property type="entry name" value="P-loop containing nucleotide triphosphate hydrolases"/>
    <property type="match status" value="2"/>
</dbReference>
<dbReference type="PROSITE" id="PS51198">
    <property type="entry name" value="UVRD_HELICASE_ATP_BIND"/>
    <property type="match status" value="1"/>
</dbReference>
<comment type="catalytic activity">
    <reaction evidence="8">
        <text>Couples ATP hydrolysis with the unwinding of duplex DNA by translocating in the 3'-5' direction.</text>
        <dbReference type="EC" id="5.6.2.4"/>
    </reaction>
</comment>
<evidence type="ECO:0000259" key="13">
    <source>
        <dbReference type="PROSITE" id="PS51198"/>
    </source>
</evidence>
<dbReference type="Proteomes" id="UP000318017">
    <property type="component" value="Chromosome"/>
</dbReference>
<dbReference type="InterPro" id="IPR014016">
    <property type="entry name" value="UvrD-like_ATP-bd"/>
</dbReference>
<evidence type="ECO:0000256" key="7">
    <source>
        <dbReference type="ARBA" id="ARBA00023235"/>
    </source>
</evidence>
<dbReference type="GO" id="GO:0016887">
    <property type="term" value="F:ATP hydrolysis activity"/>
    <property type="evidence" value="ECO:0007669"/>
    <property type="project" value="RHEA"/>
</dbReference>
<feature type="binding site" evidence="12">
    <location>
        <begin position="28"/>
        <end position="35"/>
    </location>
    <ligand>
        <name>ATP</name>
        <dbReference type="ChEBI" id="CHEBI:30616"/>
    </ligand>
</feature>
<evidence type="ECO:0000256" key="6">
    <source>
        <dbReference type="ARBA" id="ARBA00023125"/>
    </source>
</evidence>
<dbReference type="GO" id="GO:0043138">
    <property type="term" value="F:3'-5' DNA helicase activity"/>
    <property type="evidence" value="ECO:0007669"/>
    <property type="project" value="UniProtKB-EC"/>
</dbReference>
<dbReference type="InterPro" id="IPR000212">
    <property type="entry name" value="DNA_helicase_UvrD/REP"/>
</dbReference>
<protein>
    <recommendedName>
        <fullName evidence="9">DNA 3'-5' helicase</fullName>
        <ecNumber evidence="9">5.6.2.4</ecNumber>
    </recommendedName>
    <alternativeName>
        <fullName evidence="10">DNA 3'-5' helicase II</fullName>
    </alternativeName>
</protein>
<comment type="similarity">
    <text evidence="1">Belongs to the helicase family. UvrD subfamily.</text>
</comment>
<evidence type="ECO:0000259" key="14">
    <source>
        <dbReference type="PROSITE" id="PS51217"/>
    </source>
</evidence>
<keyword evidence="3 12" id="KW-0378">Hydrolase</keyword>
<dbReference type="Gene3D" id="1.10.486.10">
    <property type="entry name" value="PCRA, domain 4"/>
    <property type="match status" value="1"/>
</dbReference>
<keyword evidence="5 12" id="KW-0067">ATP-binding</keyword>
<dbReference type="InterPro" id="IPR027417">
    <property type="entry name" value="P-loop_NTPase"/>
</dbReference>
<keyword evidence="16" id="KW-1185">Reference proteome</keyword>
<dbReference type="GO" id="GO:0000725">
    <property type="term" value="P:recombinational repair"/>
    <property type="evidence" value="ECO:0007669"/>
    <property type="project" value="TreeGrafter"/>
</dbReference>
<dbReference type="GO" id="GO:0033202">
    <property type="term" value="C:DNA helicase complex"/>
    <property type="evidence" value="ECO:0007669"/>
    <property type="project" value="TreeGrafter"/>
</dbReference>
<feature type="domain" description="UvrD-like helicase C-terminal" evidence="14">
    <location>
        <begin position="284"/>
        <end position="562"/>
    </location>
</feature>
<dbReference type="Gene3D" id="1.10.10.160">
    <property type="match status" value="1"/>
</dbReference>
<evidence type="ECO:0000313" key="16">
    <source>
        <dbReference type="Proteomes" id="UP000318017"/>
    </source>
</evidence>
<name>A0A518GG89_9BACT</name>
<dbReference type="PANTHER" id="PTHR11070">
    <property type="entry name" value="UVRD / RECB / PCRA DNA HELICASE FAMILY MEMBER"/>
    <property type="match status" value="1"/>
</dbReference>
<dbReference type="CDD" id="cd17932">
    <property type="entry name" value="DEXQc_UvrD"/>
    <property type="match status" value="1"/>
</dbReference>
<dbReference type="EC" id="5.6.2.4" evidence="9"/>
<organism evidence="15 16">
    <name type="scientific">Aureliella helgolandensis</name>
    <dbReference type="NCBI Taxonomy" id="2527968"/>
    <lineage>
        <taxon>Bacteria</taxon>
        <taxon>Pseudomonadati</taxon>
        <taxon>Planctomycetota</taxon>
        <taxon>Planctomycetia</taxon>
        <taxon>Pirellulales</taxon>
        <taxon>Pirellulaceae</taxon>
        <taxon>Aureliella</taxon>
    </lineage>
</organism>
<accession>A0A518GG89</accession>
<evidence type="ECO:0000256" key="2">
    <source>
        <dbReference type="ARBA" id="ARBA00022741"/>
    </source>
</evidence>
<gene>
    <name evidence="15" type="primary">pcrA_2</name>
    <name evidence="15" type="ORF">Q31a_59820</name>
</gene>
<feature type="domain" description="UvrD-like helicase ATP-binding" evidence="13">
    <location>
        <begin position="7"/>
        <end position="283"/>
    </location>
</feature>
<dbReference type="RefSeq" id="WP_197355798.1">
    <property type="nucleotide sequence ID" value="NZ_CP036298.1"/>
</dbReference>
<evidence type="ECO:0000256" key="10">
    <source>
        <dbReference type="ARBA" id="ARBA00034923"/>
    </source>
</evidence>
<dbReference type="Pfam" id="PF13361">
    <property type="entry name" value="UvrD_C"/>
    <property type="match status" value="1"/>
</dbReference>
<dbReference type="SUPFAM" id="SSF52540">
    <property type="entry name" value="P-loop containing nucleoside triphosphate hydrolases"/>
    <property type="match status" value="1"/>
</dbReference>
<dbReference type="GO" id="GO:0005524">
    <property type="term" value="F:ATP binding"/>
    <property type="evidence" value="ECO:0007669"/>
    <property type="project" value="UniProtKB-UniRule"/>
</dbReference>
<dbReference type="PROSITE" id="PS51217">
    <property type="entry name" value="UVRD_HELICASE_CTER"/>
    <property type="match status" value="1"/>
</dbReference>
<dbReference type="KEGG" id="ahel:Q31a_59820"/>
<sequence length="787" mass="88253">MDSQYLAQLNESQRAAATHLDGPLLVVAGPGSGKTRVITCRIAHMIASGISPANIIALTFTNKAAQEMRSRLEQLVGPSQVWLGTFHGFCVRLLRRYARLVGLPEHFNIYDADDALALLKEAVKASDFELTHAPIGVLANRISYFKNRLVTPEILESATLSSDEYQVGQVYPFYQQALLRCGAVDFDDILMHTATLLRSNQELRQQLDERFRYVLVDEYQDTNLAQYVIVRHLCVDHPNLAATGDPDQSIYGWRGANVKNVAHLERDYPDLTVVRLQDNYRSTPEILTIADCLIQNNENRKPKELLAARQPGNPVRLAIYPTARAEAEDVADQIVALTEQGDFHPKDFGILYRTNAHSRLIEHALLRRQIEYQLIGGFRFFLRKEIKDLLAYLLLVHNPEDGIALQRAINTPPRGIGKKTVEQIASYAGKHGLSLLDACRQCVQFAMLSKRATTSLKSFLSIYDQLCSIVHGPLLDLLQVTIELTGYREHLSKQKTSGEESSDIATNLDELLAEASELDREVREDQSALEYFLEVAALQADTDKLKSDRNVVTLMTLHAAKGLEFSCVYVLAVEENILPHARSKEDSQQLEEERRLLFVGITRAKDQLQLSYAKSRGFSGQGSGVPSSFLMELPRSEMQILDKTESSYDEYHDDDSQDQYFDRRPVEWDEVSQVGPEEQGDLAVQFDEDCQLPPEEITASMRKRLGRSASGRAILRVGSDFEASPPRMNMALFQKGCLVSHPEFGSGEITATSGHGPKKSATIRFFSSGDSRTFRLSHVSLTIEHPE</sequence>
<dbReference type="InterPro" id="IPR013986">
    <property type="entry name" value="DExx_box_DNA_helicase_dom_sf"/>
</dbReference>
<comment type="catalytic activity">
    <reaction evidence="11">
        <text>ATP + H2O = ADP + phosphate + H(+)</text>
        <dbReference type="Rhea" id="RHEA:13065"/>
        <dbReference type="ChEBI" id="CHEBI:15377"/>
        <dbReference type="ChEBI" id="CHEBI:15378"/>
        <dbReference type="ChEBI" id="CHEBI:30616"/>
        <dbReference type="ChEBI" id="CHEBI:43474"/>
        <dbReference type="ChEBI" id="CHEBI:456216"/>
        <dbReference type="EC" id="5.6.2.4"/>
    </reaction>
</comment>
<proteinExistence type="inferred from homology"/>
<evidence type="ECO:0000256" key="4">
    <source>
        <dbReference type="ARBA" id="ARBA00022806"/>
    </source>
</evidence>
<evidence type="ECO:0000256" key="5">
    <source>
        <dbReference type="ARBA" id="ARBA00022840"/>
    </source>
</evidence>
<dbReference type="CDD" id="cd18807">
    <property type="entry name" value="SF1_C_UvrD"/>
    <property type="match status" value="1"/>
</dbReference>
<dbReference type="PANTHER" id="PTHR11070:SF2">
    <property type="entry name" value="ATP-DEPENDENT DNA HELICASE SRS2"/>
    <property type="match status" value="1"/>
</dbReference>
<evidence type="ECO:0000256" key="8">
    <source>
        <dbReference type="ARBA" id="ARBA00034617"/>
    </source>
</evidence>
<keyword evidence="7" id="KW-0413">Isomerase</keyword>
<dbReference type="Pfam" id="PF00580">
    <property type="entry name" value="UvrD-helicase"/>
    <property type="match status" value="1"/>
</dbReference>
<dbReference type="AlphaFoldDB" id="A0A518GG89"/>
<keyword evidence="6" id="KW-0238">DNA-binding</keyword>
<dbReference type="GO" id="GO:0005829">
    <property type="term" value="C:cytosol"/>
    <property type="evidence" value="ECO:0007669"/>
    <property type="project" value="TreeGrafter"/>
</dbReference>
<evidence type="ECO:0000256" key="11">
    <source>
        <dbReference type="ARBA" id="ARBA00048988"/>
    </source>
</evidence>
<dbReference type="GO" id="GO:0003677">
    <property type="term" value="F:DNA binding"/>
    <property type="evidence" value="ECO:0007669"/>
    <property type="project" value="UniProtKB-KW"/>
</dbReference>
<dbReference type="EMBL" id="CP036298">
    <property type="protein sequence ID" value="QDV27590.1"/>
    <property type="molecule type" value="Genomic_DNA"/>
</dbReference>
<dbReference type="InterPro" id="IPR014017">
    <property type="entry name" value="DNA_helicase_UvrD-like_C"/>
</dbReference>
<evidence type="ECO:0000313" key="15">
    <source>
        <dbReference type="EMBL" id="QDV27590.1"/>
    </source>
</evidence>
<reference evidence="15 16" key="1">
    <citation type="submission" date="2019-02" db="EMBL/GenBank/DDBJ databases">
        <title>Deep-cultivation of Planctomycetes and their phenomic and genomic characterization uncovers novel biology.</title>
        <authorList>
            <person name="Wiegand S."/>
            <person name="Jogler M."/>
            <person name="Boedeker C."/>
            <person name="Pinto D."/>
            <person name="Vollmers J."/>
            <person name="Rivas-Marin E."/>
            <person name="Kohn T."/>
            <person name="Peeters S.H."/>
            <person name="Heuer A."/>
            <person name="Rast P."/>
            <person name="Oberbeckmann S."/>
            <person name="Bunk B."/>
            <person name="Jeske O."/>
            <person name="Meyerdierks A."/>
            <person name="Storesund J.E."/>
            <person name="Kallscheuer N."/>
            <person name="Luecker S."/>
            <person name="Lage O.M."/>
            <person name="Pohl T."/>
            <person name="Merkel B.J."/>
            <person name="Hornburger P."/>
            <person name="Mueller R.-W."/>
            <person name="Bruemmer F."/>
            <person name="Labrenz M."/>
            <person name="Spormann A.M."/>
            <person name="Op den Camp H."/>
            <person name="Overmann J."/>
            <person name="Amann R."/>
            <person name="Jetten M.S.M."/>
            <person name="Mascher T."/>
            <person name="Medema M.H."/>
            <person name="Devos D.P."/>
            <person name="Kaster A.-K."/>
            <person name="Ovreas L."/>
            <person name="Rohde M."/>
            <person name="Galperin M.Y."/>
            <person name="Jogler C."/>
        </authorList>
    </citation>
    <scope>NUCLEOTIDE SEQUENCE [LARGE SCALE GENOMIC DNA]</scope>
    <source>
        <strain evidence="15 16">Q31a</strain>
    </source>
</reference>
<evidence type="ECO:0000256" key="1">
    <source>
        <dbReference type="ARBA" id="ARBA00009922"/>
    </source>
</evidence>
<evidence type="ECO:0000256" key="3">
    <source>
        <dbReference type="ARBA" id="ARBA00022801"/>
    </source>
</evidence>
<evidence type="ECO:0000256" key="12">
    <source>
        <dbReference type="PROSITE-ProRule" id="PRU00560"/>
    </source>
</evidence>
<keyword evidence="2 12" id="KW-0547">Nucleotide-binding</keyword>
<keyword evidence="4 12" id="KW-0347">Helicase</keyword>